<dbReference type="GO" id="GO:0004930">
    <property type="term" value="F:G protein-coupled receptor activity"/>
    <property type="evidence" value="ECO:0007669"/>
    <property type="project" value="TreeGrafter"/>
</dbReference>
<proteinExistence type="predicted"/>
<feature type="transmembrane region" description="Helical" evidence="5">
    <location>
        <begin position="295"/>
        <end position="317"/>
    </location>
</feature>
<evidence type="ECO:0000256" key="1">
    <source>
        <dbReference type="ARBA" id="ARBA00004141"/>
    </source>
</evidence>
<dbReference type="GO" id="GO:0007189">
    <property type="term" value="P:adenylate cyclase-activating G protein-coupled receptor signaling pathway"/>
    <property type="evidence" value="ECO:0007669"/>
    <property type="project" value="TreeGrafter"/>
</dbReference>
<comment type="caution">
    <text evidence="7">The sequence shown here is derived from an EMBL/GenBank/DDBJ whole genome shotgun (WGS) entry which is preliminary data.</text>
</comment>
<dbReference type="PROSITE" id="PS50262">
    <property type="entry name" value="G_PROTEIN_RECEP_F1_2"/>
    <property type="match status" value="1"/>
</dbReference>
<feature type="transmembrane region" description="Helical" evidence="5">
    <location>
        <begin position="12"/>
        <end position="33"/>
    </location>
</feature>
<feature type="transmembrane region" description="Helical" evidence="5">
    <location>
        <begin position="125"/>
        <end position="145"/>
    </location>
</feature>
<feature type="transmembrane region" description="Helical" evidence="5">
    <location>
        <begin position="165"/>
        <end position="186"/>
    </location>
</feature>
<evidence type="ECO:0000256" key="4">
    <source>
        <dbReference type="ARBA" id="ARBA00023136"/>
    </source>
</evidence>
<feature type="transmembrane region" description="Helical" evidence="5">
    <location>
        <begin position="198"/>
        <end position="217"/>
    </location>
</feature>
<evidence type="ECO:0000256" key="2">
    <source>
        <dbReference type="ARBA" id="ARBA00022692"/>
    </source>
</evidence>
<reference evidence="7" key="1">
    <citation type="submission" date="2021-06" db="EMBL/GenBank/DDBJ databases">
        <authorList>
            <person name="Kallberg Y."/>
            <person name="Tangrot J."/>
            <person name="Rosling A."/>
        </authorList>
    </citation>
    <scope>NUCLEOTIDE SEQUENCE</scope>
    <source>
        <strain evidence="7">UK204</strain>
    </source>
</reference>
<keyword evidence="8" id="KW-1185">Reference proteome</keyword>
<organism evidence="7 8">
    <name type="scientific">Funneliformis caledonium</name>
    <dbReference type="NCBI Taxonomy" id="1117310"/>
    <lineage>
        <taxon>Eukaryota</taxon>
        <taxon>Fungi</taxon>
        <taxon>Fungi incertae sedis</taxon>
        <taxon>Mucoromycota</taxon>
        <taxon>Glomeromycotina</taxon>
        <taxon>Glomeromycetes</taxon>
        <taxon>Glomerales</taxon>
        <taxon>Glomeraceae</taxon>
        <taxon>Funneliformis</taxon>
    </lineage>
</organism>
<evidence type="ECO:0000313" key="8">
    <source>
        <dbReference type="Proteomes" id="UP000789570"/>
    </source>
</evidence>
<dbReference type="InterPro" id="IPR017452">
    <property type="entry name" value="GPCR_Rhodpsn_7TM"/>
</dbReference>
<dbReference type="PANTHER" id="PTHR23112">
    <property type="entry name" value="G PROTEIN-COUPLED RECEPTOR 157-RELATED"/>
    <property type="match status" value="1"/>
</dbReference>
<keyword evidence="4 5" id="KW-0472">Membrane</keyword>
<feature type="transmembrane region" description="Helical" evidence="5">
    <location>
        <begin position="81"/>
        <end position="104"/>
    </location>
</feature>
<sequence>MTSLYHHGSIIVANLIILILGLPYAGEALSLHFNNNNYLNWSLLVNHIHDHNKLIYNKVQFQQEDNVELYSTFPFDSRTGYLVVIISSYLALYFNFVGTSYVLYRSYYRRRSNGVSLPMTLRVPMYIAITDLFLILTHVVNISHMAITKTLWKDSYCKIIGGLNNFFQCMNMFLVGGVAVTTFLRVKRGRFFSLGKYDYKLFTGMISLSSLITIIFYKSYGPNNYWCGGEFSDKVLAISSLCIISVVMLVSLYCYISIIREMRSIKIEEFFENSNIPEEIAVQRKETNKRIYSKISSYILIFIIQYVPVTIYNIGHIIRVKHYWVYVVCDIGINFGGIGNFIQYTINEGWSDDIRGDTSDSYGLNPTNFRYTYAGGRQSSVNNDNPMNSNFDGVVDSFGIIRPSLQKNR</sequence>
<gene>
    <name evidence="7" type="ORF">FCALED_LOCUS355</name>
</gene>
<dbReference type="PANTHER" id="PTHR23112:SF0">
    <property type="entry name" value="TRANSMEMBRANE PROTEIN 116"/>
    <property type="match status" value="1"/>
</dbReference>
<evidence type="ECO:0000256" key="3">
    <source>
        <dbReference type="ARBA" id="ARBA00022989"/>
    </source>
</evidence>
<feature type="transmembrane region" description="Helical" evidence="5">
    <location>
        <begin position="237"/>
        <end position="256"/>
    </location>
</feature>
<evidence type="ECO:0000259" key="6">
    <source>
        <dbReference type="PROSITE" id="PS50262"/>
    </source>
</evidence>
<feature type="transmembrane region" description="Helical" evidence="5">
    <location>
        <begin position="323"/>
        <end position="342"/>
    </location>
</feature>
<dbReference type="OrthoDB" id="2437502at2759"/>
<dbReference type="GO" id="GO:0005886">
    <property type="term" value="C:plasma membrane"/>
    <property type="evidence" value="ECO:0007669"/>
    <property type="project" value="TreeGrafter"/>
</dbReference>
<dbReference type="SUPFAM" id="SSF81321">
    <property type="entry name" value="Family A G protein-coupled receptor-like"/>
    <property type="match status" value="1"/>
</dbReference>
<dbReference type="Gene3D" id="1.20.1070.10">
    <property type="entry name" value="Rhodopsin 7-helix transmembrane proteins"/>
    <property type="match status" value="1"/>
</dbReference>
<comment type="subcellular location">
    <subcellularLocation>
        <location evidence="1">Membrane</location>
        <topology evidence="1">Multi-pass membrane protein</topology>
    </subcellularLocation>
</comment>
<keyword evidence="2 5" id="KW-0812">Transmembrane</keyword>
<feature type="domain" description="G-protein coupled receptors family 1 profile" evidence="6">
    <location>
        <begin position="98"/>
        <end position="314"/>
    </location>
</feature>
<dbReference type="Proteomes" id="UP000789570">
    <property type="component" value="Unassembled WGS sequence"/>
</dbReference>
<keyword evidence="3 5" id="KW-1133">Transmembrane helix</keyword>
<evidence type="ECO:0000256" key="5">
    <source>
        <dbReference type="SAM" id="Phobius"/>
    </source>
</evidence>
<dbReference type="EMBL" id="CAJVPQ010000033">
    <property type="protein sequence ID" value="CAG8438852.1"/>
    <property type="molecule type" value="Genomic_DNA"/>
</dbReference>
<accession>A0A9N8YKJ4</accession>
<dbReference type="AlphaFoldDB" id="A0A9N8YKJ4"/>
<evidence type="ECO:0000313" key="7">
    <source>
        <dbReference type="EMBL" id="CAG8438852.1"/>
    </source>
</evidence>
<name>A0A9N8YKJ4_9GLOM</name>
<protein>
    <submittedName>
        <fullName evidence="7">8341_t:CDS:1</fullName>
    </submittedName>
</protein>